<keyword evidence="1" id="KW-1133">Transmembrane helix</keyword>
<protein>
    <submittedName>
        <fullName evidence="3">Uncharacterized protein</fullName>
    </submittedName>
</protein>
<sequence length="296" mass="31910">MKKIVTSATVAALGLSALVAPQAAAEYTEQYSNGTCTIQVKQADQDAINAYLASPTDSANNLAETLQSILFAQHPEQKANVAAVEKYHAQSPLDPLLAFAPHRKELMKAIDGLTASVDGVSLTFKADDMRWFIKAPEKVTEPATFAPIELSDAQVAEVLSSGDVSSVAPEYAVLKKKIDEHYKAETGDLKAFLISSAYSDSVKAVAQALSKKADAERTRASKALGTHSLQRSLENCQMLAKGQDPKVQRKDENGSSEDMEIIRPIAYIFAGVTGLAMLLTIAYGWVREHQPQLLGM</sequence>
<reference evidence="3" key="1">
    <citation type="submission" date="2021-02" db="EMBL/GenBank/DDBJ databases">
        <title>FDA dAtabase for Regulatory Grade micrObial Sequences (FDA-ARGOS): Supporting development and validation of Infectious Disease Dx tests.</title>
        <authorList>
            <person name="Sproer C."/>
            <person name="Gronow S."/>
            <person name="Severitt S."/>
            <person name="Schroder I."/>
            <person name="Tallon L."/>
            <person name="Sadzewicz L."/>
            <person name="Zhao X."/>
            <person name="Boylan J."/>
            <person name="Ott S."/>
            <person name="Bowen H."/>
            <person name="Vavikolanu K."/>
            <person name="Mehta A."/>
            <person name="Aluvathingal J."/>
            <person name="Nadendla S."/>
            <person name="Lowell S."/>
            <person name="Myers T."/>
            <person name="Yan Y."/>
            <person name="Sichtig H."/>
        </authorList>
    </citation>
    <scope>NUCLEOTIDE SEQUENCE</scope>
    <source>
        <strain evidence="3">FDAARGOS_1191</strain>
    </source>
</reference>
<accession>A0AAX1L7M8</accession>
<keyword evidence="1" id="KW-0472">Membrane</keyword>
<organism evidence="3 4">
    <name type="scientific">Corynebacterium glucuronolyticum</name>
    <dbReference type="NCBI Taxonomy" id="39791"/>
    <lineage>
        <taxon>Bacteria</taxon>
        <taxon>Bacillati</taxon>
        <taxon>Actinomycetota</taxon>
        <taxon>Actinomycetes</taxon>
        <taxon>Mycobacteriales</taxon>
        <taxon>Corynebacteriaceae</taxon>
        <taxon>Corynebacterium</taxon>
    </lineage>
</organism>
<dbReference type="RefSeq" id="WP_005388287.1">
    <property type="nucleotide sequence ID" value="NZ_CP068162.1"/>
</dbReference>
<name>A0AAX1L7M8_9CORY</name>
<dbReference type="AlphaFoldDB" id="A0AAX1L7M8"/>
<evidence type="ECO:0000313" key="3">
    <source>
        <dbReference type="EMBL" id="QRP70454.1"/>
    </source>
</evidence>
<feature type="chain" id="PRO_5043612113" evidence="2">
    <location>
        <begin position="26"/>
        <end position="296"/>
    </location>
</feature>
<evidence type="ECO:0000313" key="4">
    <source>
        <dbReference type="Proteomes" id="UP000617681"/>
    </source>
</evidence>
<keyword evidence="2" id="KW-0732">Signal</keyword>
<keyword evidence="1" id="KW-0812">Transmembrane</keyword>
<dbReference type="EMBL" id="CP069534">
    <property type="protein sequence ID" value="QRP70454.1"/>
    <property type="molecule type" value="Genomic_DNA"/>
</dbReference>
<feature type="signal peptide" evidence="2">
    <location>
        <begin position="1"/>
        <end position="25"/>
    </location>
</feature>
<gene>
    <name evidence="3" type="ORF">I6J21_12025</name>
</gene>
<evidence type="ECO:0000256" key="2">
    <source>
        <dbReference type="SAM" id="SignalP"/>
    </source>
</evidence>
<feature type="transmembrane region" description="Helical" evidence="1">
    <location>
        <begin position="265"/>
        <end position="286"/>
    </location>
</feature>
<proteinExistence type="predicted"/>
<evidence type="ECO:0000256" key="1">
    <source>
        <dbReference type="SAM" id="Phobius"/>
    </source>
</evidence>
<dbReference type="Proteomes" id="UP000617681">
    <property type="component" value="Chromosome"/>
</dbReference>